<evidence type="ECO:0000259" key="2">
    <source>
        <dbReference type="Pfam" id="PF03413"/>
    </source>
</evidence>
<dbReference type="AlphaFoldDB" id="A0A4V2UYQ9"/>
<evidence type="ECO:0000313" key="3">
    <source>
        <dbReference type="EMBL" id="TCT08348.1"/>
    </source>
</evidence>
<dbReference type="InterPro" id="IPR025711">
    <property type="entry name" value="PepSY"/>
</dbReference>
<dbReference type="EMBL" id="SMAK01000009">
    <property type="protein sequence ID" value="TCT08348.1"/>
    <property type="molecule type" value="Genomic_DNA"/>
</dbReference>
<evidence type="ECO:0000313" key="4">
    <source>
        <dbReference type="Proteomes" id="UP000295678"/>
    </source>
</evidence>
<dbReference type="Gene3D" id="3.10.450.40">
    <property type="match status" value="1"/>
</dbReference>
<keyword evidence="1" id="KW-0732">Signal</keyword>
<dbReference type="Pfam" id="PF03413">
    <property type="entry name" value="PepSY"/>
    <property type="match status" value="1"/>
</dbReference>
<evidence type="ECO:0000256" key="1">
    <source>
        <dbReference type="SAM" id="SignalP"/>
    </source>
</evidence>
<organism evidence="3 4">
    <name type="scientific">Tepidamorphus gemmatus</name>
    <dbReference type="NCBI Taxonomy" id="747076"/>
    <lineage>
        <taxon>Bacteria</taxon>
        <taxon>Pseudomonadati</taxon>
        <taxon>Pseudomonadota</taxon>
        <taxon>Alphaproteobacteria</taxon>
        <taxon>Hyphomicrobiales</taxon>
        <taxon>Tepidamorphaceae</taxon>
        <taxon>Tepidamorphus</taxon>
    </lineage>
</organism>
<dbReference type="RefSeq" id="WP_165926906.1">
    <property type="nucleotide sequence ID" value="NZ_SMAK01000009.1"/>
</dbReference>
<dbReference type="Proteomes" id="UP000295678">
    <property type="component" value="Unassembled WGS sequence"/>
</dbReference>
<sequence>MRIPTPLLATFACLGLLAGTAHADILAEEAIRIARENGVVTVTDVDRDMSKWEVEGRAADGREIEVDIDATSGAVLKVERD</sequence>
<feature type="chain" id="PRO_5020623543" evidence="1">
    <location>
        <begin position="24"/>
        <end position="81"/>
    </location>
</feature>
<feature type="domain" description="PepSY" evidence="2">
    <location>
        <begin position="27"/>
        <end position="79"/>
    </location>
</feature>
<reference evidence="3 4" key="1">
    <citation type="submission" date="2019-03" db="EMBL/GenBank/DDBJ databases">
        <title>Genomic Encyclopedia of Type Strains, Phase IV (KMG-IV): sequencing the most valuable type-strain genomes for metagenomic binning, comparative biology and taxonomic classification.</title>
        <authorList>
            <person name="Goeker M."/>
        </authorList>
    </citation>
    <scope>NUCLEOTIDE SEQUENCE [LARGE SCALE GENOMIC DNA]</scope>
    <source>
        <strain evidence="3 4">DSM 19345</strain>
    </source>
</reference>
<keyword evidence="4" id="KW-1185">Reference proteome</keyword>
<feature type="signal peptide" evidence="1">
    <location>
        <begin position="1"/>
        <end position="23"/>
    </location>
</feature>
<protein>
    <submittedName>
        <fullName evidence="3">YpeB-like protein with putative protease inhibitory function</fullName>
    </submittedName>
</protein>
<name>A0A4V2UYQ9_9HYPH</name>
<gene>
    <name evidence="3" type="ORF">EDC22_10922</name>
</gene>
<proteinExistence type="predicted"/>
<accession>A0A4V2UYQ9</accession>
<comment type="caution">
    <text evidence="3">The sequence shown here is derived from an EMBL/GenBank/DDBJ whole genome shotgun (WGS) entry which is preliminary data.</text>
</comment>